<dbReference type="InterPro" id="IPR031807">
    <property type="entry name" value="HicB-like"/>
</dbReference>
<dbReference type="RefSeq" id="WP_348864025.1">
    <property type="nucleotide sequence ID" value="NZ_JBEAAL010000019.1"/>
</dbReference>
<name>A0ABV0M6X1_9HYPH</name>
<protein>
    <submittedName>
        <fullName evidence="2">Type II toxin-antitoxin system HicB family antitoxin</fullName>
    </submittedName>
</protein>
<evidence type="ECO:0000259" key="1">
    <source>
        <dbReference type="Pfam" id="PF15919"/>
    </source>
</evidence>
<comment type="caution">
    <text evidence="2">The sequence shown here is derived from an EMBL/GenBank/DDBJ whole genome shotgun (WGS) entry which is preliminary data.</text>
</comment>
<dbReference type="PANTHER" id="PTHR34504:SF2">
    <property type="entry name" value="UPF0150 PROTEIN SSL0259"/>
    <property type="match status" value="1"/>
</dbReference>
<reference evidence="2 3" key="1">
    <citation type="submission" date="2024-05" db="EMBL/GenBank/DDBJ databases">
        <title>Neorhizobium sp. Rsf11, a plant growth promoting and heavy metal resistant PAH-degrader.</title>
        <authorList>
            <person name="Golubev S.N."/>
            <person name="Muratova A.Y."/>
            <person name="Markelova M.I."/>
        </authorList>
    </citation>
    <scope>NUCLEOTIDE SEQUENCE [LARGE SCALE GENOMIC DNA]</scope>
    <source>
        <strain evidence="2 3">Rsf11</strain>
    </source>
</reference>
<proteinExistence type="predicted"/>
<evidence type="ECO:0000313" key="3">
    <source>
        <dbReference type="Proteomes" id="UP001496627"/>
    </source>
</evidence>
<organism evidence="2 3">
    <name type="scientific">Neorhizobium phenanthreniclasticum</name>
    <dbReference type="NCBI Taxonomy" id="3157917"/>
    <lineage>
        <taxon>Bacteria</taxon>
        <taxon>Pseudomonadati</taxon>
        <taxon>Pseudomonadota</taxon>
        <taxon>Alphaproteobacteria</taxon>
        <taxon>Hyphomicrobiales</taxon>
        <taxon>Rhizobiaceae</taxon>
        <taxon>Rhizobium/Agrobacterium group</taxon>
        <taxon>Neorhizobium</taxon>
    </lineage>
</organism>
<dbReference type="EMBL" id="JBEAAL010000019">
    <property type="protein sequence ID" value="MEQ1407633.1"/>
    <property type="molecule type" value="Genomic_DNA"/>
</dbReference>
<dbReference type="Pfam" id="PF15919">
    <property type="entry name" value="HicB_lk_antitox"/>
    <property type="match status" value="1"/>
</dbReference>
<gene>
    <name evidence="2" type="ORF">ABK249_22165</name>
</gene>
<dbReference type="Proteomes" id="UP001496627">
    <property type="component" value="Unassembled WGS sequence"/>
</dbReference>
<dbReference type="PANTHER" id="PTHR34504">
    <property type="entry name" value="ANTITOXIN HICB"/>
    <property type="match status" value="1"/>
</dbReference>
<dbReference type="InterPro" id="IPR035069">
    <property type="entry name" value="TTHA1013/TTHA0281-like"/>
</dbReference>
<dbReference type="InterPro" id="IPR051404">
    <property type="entry name" value="TA_system_antitoxin"/>
</dbReference>
<sequence length="73" mass="7634">MSPLRYAVLVSPLSPEDGGGFLATVPDLPGCMSDGETPQEAISNVQDALESWIEAAHDMGRDIPPPSKRAAIG</sequence>
<dbReference type="Gene3D" id="3.30.160.250">
    <property type="match status" value="1"/>
</dbReference>
<feature type="domain" description="HicB-like antitoxin of toxin-antitoxin system" evidence="1">
    <location>
        <begin position="15"/>
        <end position="68"/>
    </location>
</feature>
<keyword evidence="3" id="KW-1185">Reference proteome</keyword>
<accession>A0ABV0M6X1</accession>
<evidence type="ECO:0000313" key="2">
    <source>
        <dbReference type="EMBL" id="MEQ1407633.1"/>
    </source>
</evidence>
<dbReference type="SUPFAM" id="SSF143100">
    <property type="entry name" value="TTHA1013/TTHA0281-like"/>
    <property type="match status" value="1"/>
</dbReference>